<name>A0AAV3UPX8_9EURY</name>
<evidence type="ECO:0000313" key="2">
    <source>
        <dbReference type="EMBL" id="GAA5062432.1"/>
    </source>
</evidence>
<evidence type="ECO:0000259" key="1">
    <source>
        <dbReference type="PROSITE" id="PS51202"/>
    </source>
</evidence>
<dbReference type="PROSITE" id="PS51202">
    <property type="entry name" value="RCK_C"/>
    <property type="match status" value="1"/>
</dbReference>
<dbReference type="GeneID" id="68616319"/>
<dbReference type="Proteomes" id="UP001501729">
    <property type="component" value="Unassembled WGS sequence"/>
</dbReference>
<dbReference type="PANTHER" id="PTHR30445">
    <property type="entry name" value="K(+)_H(+) ANTIPORTER SUBUNIT KHTT"/>
    <property type="match status" value="1"/>
</dbReference>
<evidence type="ECO:0000313" key="3">
    <source>
        <dbReference type="Proteomes" id="UP001501729"/>
    </source>
</evidence>
<feature type="domain" description="RCK C-terminal" evidence="1">
    <location>
        <begin position="75"/>
        <end position="159"/>
    </location>
</feature>
<dbReference type="GO" id="GO:0006813">
    <property type="term" value="P:potassium ion transport"/>
    <property type="evidence" value="ECO:0007669"/>
    <property type="project" value="InterPro"/>
</dbReference>
<dbReference type="Gene3D" id="3.30.70.1450">
    <property type="entry name" value="Regulator of K+ conductance, C-terminal domain"/>
    <property type="match status" value="1"/>
</dbReference>
<dbReference type="PIRSF" id="PIRSF005028">
    <property type="entry name" value="KhtT"/>
    <property type="match status" value="1"/>
</dbReference>
<dbReference type="PANTHER" id="PTHR30445:SF8">
    <property type="entry name" value="K(+)_H(+) ANTIPORTER SUBUNIT KHTT"/>
    <property type="match status" value="1"/>
</dbReference>
<dbReference type="InterPro" id="IPR006037">
    <property type="entry name" value="RCK_C"/>
</dbReference>
<dbReference type="EMBL" id="BAABKX010000022">
    <property type="protein sequence ID" value="GAA5062432.1"/>
    <property type="molecule type" value="Genomic_DNA"/>
</dbReference>
<dbReference type="InterPro" id="IPR050144">
    <property type="entry name" value="AAE_transporter"/>
</dbReference>
<dbReference type="Pfam" id="PF02080">
    <property type="entry name" value="TrkA_C"/>
    <property type="match status" value="1"/>
</dbReference>
<sequence>MTIYETEVPGVGHKFELELDDDERLIVLIHHDGKREVYLRLGENQDSQKLFSLTGKRARQLGSILEGAYFQPIEMDEVQVPLGEAIIEWVDIDSSAPLVDQSLRAAHIREQTGVSIIAIQRGEETIANPTPDTTIEADDILVTLGTRDEQQAFSELINTEPSDTSQA</sequence>
<dbReference type="SUPFAM" id="SSF116726">
    <property type="entry name" value="TrkA C-terminal domain-like"/>
    <property type="match status" value="1"/>
</dbReference>
<protein>
    <submittedName>
        <fullName evidence="2">Cation:proton antiporter regulatory subunit</fullName>
    </submittedName>
</protein>
<dbReference type="InterPro" id="IPR026278">
    <property type="entry name" value="KhtT"/>
</dbReference>
<gene>
    <name evidence="2" type="ORF">GCM10025751_49820</name>
</gene>
<dbReference type="InterPro" id="IPR058776">
    <property type="entry name" value="KhtT-like_N"/>
</dbReference>
<reference evidence="2 3" key="1">
    <citation type="journal article" date="2019" name="Int. J. Syst. Evol. Microbiol.">
        <title>The Global Catalogue of Microorganisms (GCM) 10K type strain sequencing project: providing services to taxonomists for standard genome sequencing and annotation.</title>
        <authorList>
            <consortium name="The Broad Institute Genomics Platform"/>
            <consortium name="The Broad Institute Genome Sequencing Center for Infectious Disease"/>
            <person name="Wu L."/>
            <person name="Ma J."/>
        </authorList>
    </citation>
    <scope>NUCLEOTIDE SEQUENCE [LARGE SCALE GENOMIC DNA]</scope>
    <source>
        <strain evidence="2 3">JCM 17504</strain>
    </source>
</reference>
<dbReference type="GO" id="GO:0008324">
    <property type="term" value="F:monoatomic cation transmembrane transporter activity"/>
    <property type="evidence" value="ECO:0007669"/>
    <property type="project" value="InterPro"/>
</dbReference>
<organism evidence="2 3">
    <name type="scientific">Haladaptatus pallidirubidus</name>
    <dbReference type="NCBI Taxonomy" id="1008152"/>
    <lineage>
        <taxon>Archaea</taxon>
        <taxon>Methanobacteriati</taxon>
        <taxon>Methanobacteriota</taxon>
        <taxon>Stenosarchaea group</taxon>
        <taxon>Halobacteria</taxon>
        <taxon>Halobacteriales</taxon>
        <taxon>Haladaptataceae</taxon>
        <taxon>Haladaptatus</taxon>
    </lineage>
</organism>
<keyword evidence="3" id="KW-1185">Reference proteome</keyword>
<dbReference type="RefSeq" id="WP_227777965.1">
    <property type="nucleotide sequence ID" value="NZ_BAABKX010000022.1"/>
</dbReference>
<comment type="caution">
    <text evidence="2">The sequence shown here is derived from an EMBL/GenBank/DDBJ whole genome shotgun (WGS) entry which is preliminary data.</text>
</comment>
<accession>A0AAV3UPX8</accession>
<proteinExistence type="predicted"/>
<dbReference type="InterPro" id="IPR036721">
    <property type="entry name" value="RCK_C_sf"/>
</dbReference>
<dbReference type="AlphaFoldDB" id="A0AAV3UPX8"/>
<dbReference type="Pfam" id="PF25991">
    <property type="entry name" value="KhtT_N"/>
    <property type="match status" value="1"/>
</dbReference>